<reference evidence="2" key="1">
    <citation type="submission" date="2022-11" db="UniProtKB">
        <authorList>
            <consortium name="WormBaseParasite"/>
        </authorList>
    </citation>
    <scope>IDENTIFICATION</scope>
</reference>
<name>A0AC34G5X0_9BILA</name>
<dbReference type="Proteomes" id="UP000887579">
    <property type="component" value="Unplaced"/>
</dbReference>
<accession>A0AC34G5X0</accession>
<evidence type="ECO:0000313" key="2">
    <source>
        <dbReference type="WBParaSite" id="ES5_v2.g24983.t1"/>
    </source>
</evidence>
<organism evidence="1 2">
    <name type="scientific">Panagrolaimus sp. ES5</name>
    <dbReference type="NCBI Taxonomy" id="591445"/>
    <lineage>
        <taxon>Eukaryota</taxon>
        <taxon>Metazoa</taxon>
        <taxon>Ecdysozoa</taxon>
        <taxon>Nematoda</taxon>
        <taxon>Chromadorea</taxon>
        <taxon>Rhabditida</taxon>
        <taxon>Tylenchina</taxon>
        <taxon>Panagrolaimomorpha</taxon>
        <taxon>Panagrolaimoidea</taxon>
        <taxon>Panagrolaimidae</taxon>
        <taxon>Panagrolaimus</taxon>
    </lineage>
</organism>
<dbReference type="WBParaSite" id="ES5_v2.g24983.t1">
    <property type="protein sequence ID" value="ES5_v2.g24983.t1"/>
    <property type="gene ID" value="ES5_v2.g24983"/>
</dbReference>
<proteinExistence type="predicted"/>
<protein>
    <submittedName>
        <fullName evidence="2">Retrotransposon gag domain-containing protein</fullName>
    </submittedName>
</protein>
<sequence length="224" mass="26324">MKKVFNYAKTARRNAKENNKIKEAEPITTTVITNRKNEIPVPPDSANTYYATVLPIFGGKQNESVMTFIDQMVINTLNLHEHEKLELLKYRLYGKAAEKVHKYASTQQLSWKSVITFLENEFPEPNSIFEEQQCYNCGEQQQQQQQQNLQKYANDIKKKINKEFCNRNGFTKAKRNQLMIERFIHGLRKPIKQQLQQELETFTSLEMILNRAMEMQQHYGSPSK</sequence>
<evidence type="ECO:0000313" key="1">
    <source>
        <dbReference type="Proteomes" id="UP000887579"/>
    </source>
</evidence>